<dbReference type="GO" id="GO:0000981">
    <property type="term" value="F:DNA-binding transcription factor activity, RNA polymerase II-specific"/>
    <property type="evidence" value="ECO:0007669"/>
    <property type="project" value="InterPro"/>
</dbReference>
<evidence type="ECO:0000256" key="6">
    <source>
        <dbReference type="SAM" id="MobiDB-lite"/>
    </source>
</evidence>
<dbReference type="GO" id="GO:0045944">
    <property type="term" value="P:positive regulation of transcription by RNA polymerase II"/>
    <property type="evidence" value="ECO:0007669"/>
    <property type="project" value="TreeGrafter"/>
</dbReference>
<feature type="domain" description="Zn(2)-C6 fungal-type" evidence="7">
    <location>
        <begin position="12"/>
        <end position="42"/>
    </location>
</feature>
<comment type="caution">
    <text evidence="8">The sequence shown here is derived from an EMBL/GenBank/DDBJ whole genome shotgun (WGS) entry which is preliminary data.</text>
</comment>
<dbReference type="PRINTS" id="PR00755">
    <property type="entry name" value="AFLATOXINBRP"/>
</dbReference>
<evidence type="ECO:0000256" key="2">
    <source>
        <dbReference type="ARBA" id="ARBA00023015"/>
    </source>
</evidence>
<keyword evidence="5" id="KW-0539">Nucleus</keyword>
<dbReference type="Proteomes" id="UP001201262">
    <property type="component" value="Unassembled WGS sequence"/>
</dbReference>
<gene>
    <name evidence="8" type="ORF">BGW36DRAFT_399779</name>
</gene>
<proteinExistence type="predicted"/>
<dbReference type="EMBL" id="JAJTJA010000010">
    <property type="protein sequence ID" value="KAH8693043.1"/>
    <property type="molecule type" value="Genomic_DNA"/>
</dbReference>
<dbReference type="GO" id="GO:0000976">
    <property type="term" value="F:transcription cis-regulatory region binding"/>
    <property type="evidence" value="ECO:0007669"/>
    <property type="project" value="TreeGrafter"/>
</dbReference>
<dbReference type="Pfam" id="PF11951">
    <property type="entry name" value="Fungal_trans_2"/>
    <property type="match status" value="1"/>
</dbReference>
<dbReference type="InterPro" id="IPR001138">
    <property type="entry name" value="Zn2Cys6_DnaBD"/>
</dbReference>
<evidence type="ECO:0000256" key="5">
    <source>
        <dbReference type="ARBA" id="ARBA00023242"/>
    </source>
</evidence>
<sequence length="521" mass="59002">MTPKRVRTVEGSCWLCKDRRVICDLQQPHCSRCVSKGLPCEYGEVRLRWCNGVAARGRFAGQNLPISVPRKGWKRKYKQEGSFEETESSEQHNYDEGSPDSQQLALVNCNNLPLGRIQSPVTVEHLMLYFENVVVDRFSLSTERVSINLASVYKEPALRHSVSAVANAHRVISLCSDRQDVFMAKKEARLKAIRNFRELLEEPNPLRMSKASALDLFMANVLLCILDGVIDPHDESAATYIHYRGGRAILGQLGLQKQLFQQKRGLPALMLSVFVTMDLTFSMLSGEMHYFQPETWASYSDCDGWWGVLQEGDPFLEIMYILSRLAQLGYLVRKGNDPTCAGFNEELGTLLIALRGHTLYDISYATEDDMSESKELLAGPLLALLDSSQRHLNPDQSWVVFCIAYRITGLIYTYRVFYGLDVSDPLVQDATRLGIQAICNSRLTGKLSHCLLFPALVIGSHCRTKEDQTAIVNTMNSTAAFLRFGSLRVMKNFLDQVWTQDLGMQTWWECFEPISKEAFLF</sequence>
<dbReference type="InterPro" id="IPR036864">
    <property type="entry name" value="Zn2-C6_fun-type_DNA-bd_sf"/>
</dbReference>
<comment type="subcellular location">
    <subcellularLocation>
        <location evidence="1">Nucleus</location>
    </subcellularLocation>
</comment>
<evidence type="ECO:0000259" key="7">
    <source>
        <dbReference type="PROSITE" id="PS50048"/>
    </source>
</evidence>
<reference evidence="8" key="1">
    <citation type="submission" date="2021-12" db="EMBL/GenBank/DDBJ databases">
        <title>Convergent genome expansion in fungi linked to evolution of root-endophyte symbiosis.</title>
        <authorList>
            <consortium name="DOE Joint Genome Institute"/>
            <person name="Ke Y.-H."/>
            <person name="Bonito G."/>
            <person name="Liao H.-L."/>
            <person name="Looney B."/>
            <person name="Rojas-Flechas A."/>
            <person name="Nash J."/>
            <person name="Hameed K."/>
            <person name="Schadt C."/>
            <person name="Martin F."/>
            <person name="Crous P.W."/>
            <person name="Miettinen O."/>
            <person name="Magnuson J.K."/>
            <person name="Labbe J."/>
            <person name="Jacobson D."/>
            <person name="Doktycz M.J."/>
            <person name="Veneault-Fourrey C."/>
            <person name="Kuo A."/>
            <person name="Mondo S."/>
            <person name="Calhoun S."/>
            <person name="Riley R."/>
            <person name="Ohm R."/>
            <person name="LaButti K."/>
            <person name="Andreopoulos B."/>
            <person name="Pangilinan J."/>
            <person name="Nolan M."/>
            <person name="Tritt A."/>
            <person name="Clum A."/>
            <person name="Lipzen A."/>
            <person name="Daum C."/>
            <person name="Barry K."/>
            <person name="Grigoriev I.V."/>
            <person name="Vilgalys R."/>
        </authorList>
    </citation>
    <scope>NUCLEOTIDE SEQUENCE</scope>
    <source>
        <strain evidence="8">PMI_201</strain>
    </source>
</reference>
<evidence type="ECO:0000256" key="4">
    <source>
        <dbReference type="ARBA" id="ARBA00023163"/>
    </source>
</evidence>
<dbReference type="Pfam" id="PF00172">
    <property type="entry name" value="Zn_clus"/>
    <property type="match status" value="1"/>
</dbReference>
<keyword evidence="4" id="KW-0804">Transcription</keyword>
<keyword evidence="9" id="KW-1185">Reference proteome</keyword>
<dbReference type="CDD" id="cd00067">
    <property type="entry name" value="GAL4"/>
    <property type="match status" value="1"/>
</dbReference>
<evidence type="ECO:0000313" key="9">
    <source>
        <dbReference type="Proteomes" id="UP001201262"/>
    </source>
</evidence>
<dbReference type="GO" id="GO:0005634">
    <property type="term" value="C:nucleus"/>
    <property type="evidence" value="ECO:0007669"/>
    <property type="project" value="UniProtKB-SubCell"/>
</dbReference>
<evidence type="ECO:0000256" key="3">
    <source>
        <dbReference type="ARBA" id="ARBA00023125"/>
    </source>
</evidence>
<accession>A0AAD4KKF5</accession>
<dbReference type="PROSITE" id="PS50048">
    <property type="entry name" value="ZN2_CY6_FUNGAL_2"/>
    <property type="match status" value="1"/>
</dbReference>
<dbReference type="PANTHER" id="PTHR37534">
    <property type="entry name" value="TRANSCRIPTIONAL ACTIVATOR PROTEIN UGA3"/>
    <property type="match status" value="1"/>
</dbReference>
<dbReference type="AlphaFoldDB" id="A0AAD4KKF5"/>
<dbReference type="SUPFAM" id="SSF57701">
    <property type="entry name" value="Zn2/Cys6 DNA-binding domain"/>
    <property type="match status" value="1"/>
</dbReference>
<dbReference type="SMART" id="SM00066">
    <property type="entry name" value="GAL4"/>
    <property type="match status" value="1"/>
</dbReference>
<dbReference type="GeneID" id="70248847"/>
<dbReference type="GO" id="GO:0008270">
    <property type="term" value="F:zinc ion binding"/>
    <property type="evidence" value="ECO:0007669"/>
    <property type="project" value="InterPro"/>
</dbReference>
<dbReference type="PANTHER" id="PTHR37534:SF39">
    <property type="entry name" value="TRANSCRIPTION FACTOR DOMAIN-CONTAINING PROTEIN"/>
    <property type="match status" value="1"/>
</dbReference>
<dbReference type="Gene3D" id="4.10.240.10">
    <property type="entry name" value="Zn(2)-C6 fungal-type DNA-binding domain"/>
    <property type="match status" value="1"/>
</dbReference>
<dbReference type="PROSITE" id="PS00463">
    <property type="entry name" value="ZN2_CY6_FUNGAL_1"/>
    <property type="match status" value="1"/>
</dbReference>
<dbReference type="InterPro" id="IPR021858">
    <property type="entry name" value="Fun_TF"/>
</dbReference>
<organism evidence="8 9">
    <name type="scientific">Talaromyces proteolyticus</name>
    <dbReference type="NCBI Taxonomy" id="1131652"/>
    <lineage>
        <taxon>Eukaryota</taxon>
        <taxon>Fungi</taxon>
        <taxon>Dikarya</taxon>
        <taxon>Ascomycota</taxon>
        <taxon>Pezizomycotina</taxon>
        <taxon>Eurotiomycetes</taxon>
        <taxon>Eurotiomycetidae</taxon>
        <taxon>Eurotiales</taxon>
        <taxon>Trichocomaceae</taxon>
        <taxon>Talaromyces</taxon>
        <taxon>Talaromyces sect. Bacilispori</taxon>
    </lineage>
</organism>
<keyword evidence="3" id="KW-0238">DNA-binding</keyword>
<evidence type="ECO:0000313" key="8">
    <source>
        <dbReference type="EMBL" id="KAH8693043.1"/>
    </source>
</evidence>
<keyword evidence="2" id="KW-0805">Transcription regulation</keyword>
<protein>
    <submittedName>
        <fullName evidence="8">Fungal-specific transcription factor domain-containing protein</fullName>
    </submittedName>
</protein>
<evidence type="ECO:0000256" key="1">
    <source>
        <dbReference type="ARBA" id="ARBA00004123"/>
    </source>
</evidence>
<feature type="region of interest" description="Disordered" evidence="6">
    <location>
        <begin position="79"/>
        <end position="101"/>
    </location>
</feature>
<name>A0AAD4KKF5_9EURO</name>
<dbReference type="RefSeq" id="XP_046068916.1">
    <property type="nucleotide sequence ID" value="XM_046218560.1"/>
</dbReference>